<keyword evidence="1" id="KW-0472">Membrane</keyword>
<reference evidence="2 3" key="1">
    <citation type="journal article" date="2022" name="Nat. Ecol. Evol.">
        <title>A masculinizing supergene underlies an exaggerated male reproductive morph in a spider.</title>
        <authorList>
            <person name="Hendrickx F."/>
            <person name="De Corte Z."/>
            <person name="Sonet G."/>
            <person name="Van Belleghem S.M."/>
            <person name="Kostlbacher S."/>
            <person name="Vangestel C."/>
        </authorList>
    </citation>
    <scope>NUCLEOTIDE SEQUENCE [LARGE SCALE GENOMIC DNA]</scope>
    <source>
        <strain evidence="2">W744_W776</strain>
    </source>
</reference>
<evidence type="ECO:0000256" key="1">
    <source>
        <dbReference type="SAM" id="Phobius"/>
    </source>
</evidence>
<protein>
    <submittedName>
        <fullName evidence="2">Uncharacterized protein</fullName>
    </submittedName>
</protein>
<feature type="transmembrane region" description="Helical" evidence="1">
    <location>
        <begin position="46"/>
        <end position="65"/>
    </location>
</feature>
<evidence type="ECO:0000313" key="2">
    <source>
        <dbReference type="EMBL" id="KAG8202064.1"/>
    </source>
</evidence>
<evidence type="ECO:0000313" key="3">
    <source>
        <dbReference type="Proteomes" id="UP000827092"/>
    </source>
</evidence>
<dbReference type="Proteomes" id="UP000827092">
    <property type="component" value="Unassembled WGS sequence"/>
</dbReference>
<proteinExistence type="predicted"/>
<gene>
    <name evidence="2" type="ORF">JTE90_010428</name>
</gene>
<dbReference type="AlphaFoldDB" id="A0AAV6VZG0"/>
<sequence>MSWDVYRMSVDCLISLAADAIASFALVQDINAQHNAWLELFFNFDFALGMGLISPIASLLLLYLLRFFANYSPVLSDVIPSTLFFVNRVNLTVWSNRMLSALPFWYSKTKYSQLGKPDITLAVDVTPSALPTVCKSSTPKFTVVAVSLTSSLHFRVESWQNCSSSTTSIQRFQQNYQQYE</sequence>
<accession>A0AAV6VZG0</accession>
<keyword evidence="1" id="KW-1133">Transmembrane helix</keyword>
<name>A0AAV6VZG0_9ARAC</name>
<comment type="caution">
    <text evidence="2">The sequence shown here is derived from an EMBL/GenBank/DDBJ whole genome shotgun (WGS) entry which is preliminary data.</text>
</comment>
<organism evidence="2 3">
    <name type="scientific">Oedothorax gibbosus</name>
    <dbReference type="NCBI Taxonomy" id="931172"/>
    <lineage>
        <taxon>Eukaryota</taxon>
        <taxon>Metazoa</taxon>
        <taxon>Ecdysozoa</taxon>
        <taxon>Arthropoda</taxon>
        <taxon>Chelicerata</taxon>
        <taxon>Arachnida</taxon>
        <taxon>Araneae</taxon>
        <taxon>Araneomorphae</taxon>
        <taxon>Entelegynae</taxon>
        <taxon>Araneoidea</taxon>
        <taxon>Linyphiidae</taxon>
        <taxon>Erigoninae</taxon>
        <taxon>Oedothorax</taxon>
    </lineage>
</organism>
<keyword evidence="3" id="KW-1185">Reference proteome</keyword>
<dbReference type="EMBL" id="JAFNEN010000001">
    <property type="protein sequence ID" value="KAG8202064.1"/>
    <property type="molecule type" value="Genomic_DNA"/>
</dbReference>
<keyword evidence="1" id="KW-0812">Transmembrane</keyword>